<feature type="region of interest" description="Disordered" evidence="1">
    <location>
        <begin position="121"/>
        <end position="142"/>
    </location>
</feature>
<accession>A0AAV4IHK5</accession>
<sequence length="142" mass="15118">MASPSVSSSSQSEDDLLMSILTQQMDGDEKEGRGCRLLLAPLIPLAPQRPSKGPHQLQTEAPPARLALPASPRPARHFCPTAGKISPSLASLPGAPRPYREIATSPTVTGITPVPVSLQLPCGPVRDFQRQSDPPTLRQTAR</sequence>
<dbReference type="AlphaFoldDB" id="A0AAV4IHK5"/>
<keyword evidence="3" id="KW-1185">Reference proteome</keyword>
<protein>
    <submittedName>
        <fullName evidence="2">Uncharacterized protein</fullName>
    </submittedName>
</protein>
<evidence type="ECO:0000313" key="3">
    <source>
        <dbReference type="Proteomes" id="UP000762676"/>
    </source>
</evidence>
<dbReference type="EMBL" id="BMAT01013275">
    <property type="protein sequence ID" value="GFS08960.1"/>
    <property type="molecule type" value="Genomic_DNA"/>
</dbReference>
<dbReference type="Proteomes" id="UP000762676">
    <property type="component" value="Unassembled WGS sequence"/>
</dbReference>
<organism evidence="2 3">
    <name type="scientific">Elysia marginata</name>
    <dbReference type="NCBI Taxonomy" id="1093978"/>
    <lineage>
        <taxon>Eukaryota</taxon>
        <taxon>Metazoa</taxon>
        <taxon>Spiralia</taxon>
        <taxon>Lophotrochozoa</taxon>
        <taxon>Mollusca</taxon>
        <taxon>Gastropoda</taxon>
        <taxon>Heterobranchia</taxon>
        <taxon>Euthyneura</taxon>
        <taxon>Panpulmonata</taxon>
        <taxon>Sacoglossa</taxon>
        <taxon>Placobranchoidea</taxon>
        <taxon>Plakobranchidae</taxon>
        <taxon>Elysia</taxon>
    </lineage>
</organism>
<gene>
    <name evidence="2" type="ORF">ElyMa_006608500</name>
</gene>
<evidence type="ECO:0000313" key="2">
    <source>
        <dbReference type="EMBL" id="GFS08960.1"/>
    </source>
</evidence>
<reference evidence="2 3" key="1">
    <citation type="journal article" date="2021" name="Elife">
        <title>Chloroplast acquisition without the gene transfer in kleptoplastic sea slugs, Plakobranchus ocellatus.</title>
        <authorList>
            <person name="Maeda T."/>
            <person name="Takahashi S."/>
            <person name="Yoshida T."/>
            <person name="Shimamura S."/>
            <person name="Takaki Y."/>
            <person name="Nagai Y."/>
            <person name="Toyoda A."/>
            <person name="Suzuki Y."/>
            <person name="Arimoto A."/>
            <person name="Ishii H."/>
            <person name="Satoh N."/>
            <person name="Nishiyama T."/>
            <person name="Hasebe M."/>
            <person name="Maruyama T."/>
            <person name="Minagawa J."/>
            <person name="Obokata J."/>
            <person name="Shigenobu S."/>
        </authorList>
    </citation>
    <scope>NUCLEOTIDE SEQUENCE [LARGE SCALE GENOMIC DNA]</scope>
</reference>
<name>A0AAV4IHK5_9GAST</name>
<feature type="compositionally biased region" description="Polar residues" evidence="1">
    <location>
        <begin position="131"/>
        <end position="142"/>
    </location>
</feature>
<evidence type="ECO:0000256" key="1">
    <source>
        <dbReference type="SAM" id="MobiDB-lite"/>
    </source>
</evidence>
<proteinExistence type="predicted"/>
<comment type="caution">
    <text evidence="2">The sequence shown here is derived from an EMBL/GenBank/DDBJ whole genome shotgun (WGS) entry which is preliminary data.</text>
</comment>